<evidence type="ECO:0000256" key="5">
    <source>
        <dbReference type="ARBA" id="ARBA00023239"/>
    </source>
</evidence>
<dbReference type="GO" id="GO:0008932">
    <property type="term" value="F:lytic endotransglycosylase activity"/>
    <property type="evidence" value="ECO:0007669"/>
    <property type="project" value="UniProtKB-UniRule"/>
</dbReference>
<keyword evidence="6 7" id="KW-0961">Cell wall biogenesis/degradation</keyword>
<gene>
    <name evidence="7" type="primary">mltG</name>
    <name evidence="8" type="ORF">SAMN05421665_1051</name>
</gene>
<dbReference type="OrthoDB" id="9814591at2"/>
<evidence type="ECO:0000256" key="3">
    <source>
        <dbReference type="ARBA" id="ARBA00022989"/>
    </source>
</evidence>
<comment type="function">
    <text evidence="7">Functions as a peptidoglycan terminase that cleaves nascent peptidoglycan strands endolytically to terminate their elongation.</text>
</comment>
<dbReference type="Gene3D" id="3.30.1490.480">
    <property type="entry name" value="Endolytic murein transglycosylase"/>
    <property type="match status" value="1"/>
</dbReference>
<sequence>MWRHIASNALTFLIVGLFLLAGVIAWGSREYRTAGPLDAAICLEVPRGGSMKALSSDLVDQGAISSAFIFEVGADYTEKSGDLKFGRFRVPAAASMEEIVDIVTRGGRNTCGAEVIYRVGINQTLVDVRELDPATNEFIEVADFVVGETEPPASYEAIKADGSATFRLVIAEGATSWQIANALGQIDSLVADVTEAPAEGSLAPRDYEFTPGDTVSSILNRMQDTQAAILAEAWENRVDGLPLETPEEALILASIIEKETSVPDERRQVSSVFVNRLNLGMRLQTDPTVIYGITRGEGVLGRGLRQSELRGETPWNTYVITGLPPTPIANPGQAAIEAALDPDTTEYIFFVADGTGGHAFATNLDDHNRNVARWREIEAQRANDG</sequence>
<dbReference type="Gene3D" id="3.30.160.60">
    <property type="entry name" value="Classic Zinc Finger"/>
    <property type="match status" value="1"/>
</dbReference>
<dbReference type="GO" id="GO:0071555">
    <property type="term" value="P:cell wall organization"/>
    <property type="evidence" value="ECO:0007669"/>
    <property type="project" value="UniProtKB-KW"/>
</dbReference>
<evidence type="ECO:0000313" key="9">
    <source>
        <dbReference type="Proteomes" id="UP000186997"/>
    </source>
</evidence>
<comment type="similarity">
    <text evidence="7">Belongs to the transglycosylase MltG family.</text>
</comment>
<dbReference type="InterPro" id="IPR003770">
    <property type="entry name" value="MLTG-like"/>
</dbReference>
<keyword evidence="4 7" id="KW-0472">Membrane</keyword>
<dbReference type="Proteomes" id="UP000186997">
    <property type="component" value="Unassembled WGS sequence"/>
</dbReference>
<dbReference type="Pfam" id="PF02618">
    <property type="entry name" value="YceG"/>
    <property type="match status" value="1"/>
</dbReference>
<reference evidence="9" key="1">
    <citation type="submission" date="2017-01" db="EMBL/GenBank/DDBJ databases">
        <authorList>
            <person name="Varghese N."/>
            <person name="Submissions S."/>
        </authorList>
    </citation>
    <scope>NUCLEOTIDE SEQUENCE [LARGE SCALE GENOMIC DNA]</scope>
    <source>
        <strain evidence="9">DSM 29591</strain>
    </source>
</reference>
<proteinExistence type="inferred from homology"/>
<evidence type="ECO:0000256" key="4">
    <source>
        <dbReference type="ARBA" id="ARBA00023136"/>
    </source>
</evidence>
<dbReference type="STRING" id="287098.SAMN05421665_1051"/>
<keyword evidence="3 7" id="KW-1133">Transmembrane helix</keyword>
<dbReference type="EC" id="4.2.2.29" evidence="7"/>
<feature type="site" description="Important for catalytic activity" evidence="7">
    <location>
        <position position="259"/>
    </location>
</feature>
<dbReference type="PANTHER" id="PTHR30518:SF2">
    <property type="entry name" value="ENDOLYTIC MUREIN TRANSGLYCOSYLASE"/>
    <property type="match status" value="1"/>
</dbReference>
<dbReference type="CDD" id="cd08010">
    <property type="entry name" value="MltG_like"/>
    <property type="match status" value="1"/>
</dbReference>
<dbReference type="PANTHER" id="PTHR30518">
    <property type="entry name" value="ENDOLYTIC MUREIN TRANSGLYCOSYLASE"/>
    <property type="match status" value="1"/>
</dbReference>
<evidence type="ECO:0000256" key="1">
    <source>
        <dbReference type="ARBA" id="ARBA00022475"/>
    </source>
</evidence>
<dbReference type="RefSeq" id="WP_055293042.1">
    <property type="nucleotide sequence ID" value="NZ_FTPR01000001.1"/>
</dbReference>
<dbReference type="AlphaFoldDB" id="A0A1R3WS41"/>
<dbReference type="EMBL" id="FTPR01000001">
    <property type="protein sequence ID" value="SIT80085.1"/>
    <property type="molecule type" value="Genomic_DNA"/>
</dbReference>
<comment type="catalytic activity">
    <reaction evidence="7">
        <text>a peptidoglycan chain = a peptidoglycan chain with N-acetyl-1,6-anhydromuramyl-[peptide] at the reducing end + a peptidoglycan chain with N-acetylglucosamine at the non-reducing end.</text>
        <dbReference type="EC" id="4.2.2.29"/>
    </reaction>
</comment>
<evidence type="ECO:0000256" key="6">
    <source>
        <dbReference type="ARBA" id="ARBA00023316"/>
    </source>
</evidence>
<protein>
    <recommendedName>
        <fullName evidence="7">Endolytic murein transglycosylase</fullName>
        <ecNumber evidence="7">4.2.2.29</ecNumber>
    </recommendedName>
    <alternativeName>
        <fullName evidence="7">Peptidoglycan lytic transglycosylase</fullName>
    </alternativeName>
    <alternativeName>
        <fullName evidence="7">Peptidoglycan polymerization terminase</fullName>
    </alternativeName>
</protein>
<keyword evidence="9" id="KW-1185">Reference proteome</keyword>
<keyword evidence="7" id="KW-0997">Cell inner membrane</keyword>
<keyword evidence="2 7" id="KW-0812">Transmembrane</keyword>
<dbReference type="NCBIfam" id="TIGR00247">
    <property type="entry name" value="endolytic transglycosylase MltG"/>
    <property type="match status" value="1"/>
</dbReference>
<dbReference type="GO" id="GO:0005886">
    <property type="term" value="C:plasma membrane"/>
    <property type="evidence" value="ECO:0007669"/>
    <property type="project" value="UniProtKB-UniRule"/>
</dbReference>
<evidence type="ECO:0000313" key="8">
    <source>
        <dbReference type="EMBL" id="SIT80085.1"/>
    </source>
</evidence>
<accession>A0A1R3WS41</accession>
<keyword evidence="1 7" id="KW-1003">Cell membrane</keyword>
<organism evidence="8 9">
    <name type="scientific">Yoonia rosea</name>
    <dbReference type="NCBI Taxonomy" id="287098"/>
    <lineage>
        <taxon>Bacteria</taxon>
        <taxon>Pseudomonadati</taxon>
        <taxon>Pseudomonadota</taxon>
        <taxon>Alphaproteobacteria</taxon>
        <taxon>Rhodobacterales</taxon>
        <taxon>Paracoccaceae</taxon>
        <taxon>Yoonia</taxon>
    </lineage>
</organism>
<name>A0A1R3WS41_9RHOB</name>
<evidence type="ECO:0000256" key="7">
    <source>
        <dbReference type="HAMAP-Rule" id="MF_02065"/>
    </source>
</evidence>
<keyword evidence="5 7" id="KW-0456">Lyase</keyword>
<dbReference type="HAMAP" id="MF_02065">
    <property type="entry name" value="MltG"/>
    <property type="match status" value="1"/>
</dbReference>
<dbReference type="GO" id="GO:0009252">
    <property type="term" value="P:peptidoglycan biosynthetic process"/>
    <property type="evidence" value="ECO:0007669"/>
    <property type="project" value="UniProtKB-UniRule"/>
</dbReference>
<evidence type="ECO:0000256" key="2">
    <source>
        <dbReference type="ARBA" id="ARBA00022692"/>
    </source>
</evidence>